<feature type="domain" description="MAM" evidence="4">
    <location>
        <begin position="1426"/>
        <end position="1590"/>
    </location>
</feature>
<dbReference type="InterPro" id="IPR000998">
    <property type="entry name" value="MAM_dom"/>
</dbReference>
<dbReference type="PROSITE" id="PS50060">
    <property type="entry name" value="MAM_2"/>
    <property type="match status" value="16"/>
</dbReference>
<feature type="region of interest" description="Disordered" evidence="3">
    <location>
        <begin position="2175"/>
        <end position="2196"/>
    </location>
</feature>
<evidence type="ECO:0000256" key="1">
    <source>
        <dbReference type="ARBA" id="ARBA00023157"/>
    </source>
</evidence>
<evidence type="ECO:0000313" key="6">
    <source>
        <dbReference type="RefSeq" id="XP_035827621.1"/>
    </source>
</evidence>
<dbReference type="PANTHER" id="PTHR23282">
    <property type="entry name" value="APICAL ENDOSOMAL GLYCOPROTEIN PRECURSOR"/>
    <property type="match status" value="1"/>
</dbReference>
<dbReference type="PANTHER" id="PTHR23282:SF142">
    <property type="entry name" value="MAM DOMAIN-CONTAINING PROTEIN"/>
    <property type="match status" value="1"/>
</dbReference>
<keyword evidence="5" id="KW-1185">Reference proteome</keyword>
<feature type="disulfide bond" evidence="2">
    <location>
        <begin position="2348"/>
        <end position="2366"/>
    </location>
</feature>
<dbReference type="PROSITE" id="PS00740">
    <property type="entry name" value="MAM_1"/>
    <property type="match status" value="1"/>
</dbReference>
<evidence type="ECO:0000256" key="2">
    <source>
        <dbReference type="PROSITE-ProRule" id="PRU00124"/>
    </source>
</evidence>
<feature type="disulfide bond" evidence="2">
    <location>
        <begin position="2117"/>
        <end position="2129"/>
    </location>
</feature>
<dbReference type="RefSeq" id="XP_035827621.1">
    <property type="nucleotide sequence ID" value="XM_035971728.1"/>
</dbReference>
<feature type="domain" description="MAM" evidence="4">
    <location>
        <begin position="2715"/>
        <end position="2775"/>
    </location>
</feature>
<feature type="domain" description="MAM" evidence="4">
    <location>
        <begin position="199"/>
        <end position="364"/>
    </location>
</feature>
<dbReference type="InterPro" id="IPR002172">
    <property type="entry name" value="LDrepeatLR_classA_rpt"/>
</dbReference>
<dbReference type="CDD" id="cd00112">
    <property type="entry name" value="LDLa"/>
    <property type="match status" value="2"/>
</dbReference>
<dbReference type="SMART" id="SM00192">
    <property type="entry name" value="LDLa"/>
    <property type="match status" value="3"/>
</dbReference>
<feature type="disulfide bond" evidence="2">
    <location>
        <begin position="2360"/>
        <end position="2375"/>
    </location>
</feature>
<dbReference type="SMART" id="SM00137">
    <property type="entry name" value="MAM"/>
    <property type="match status" value="15"/>
</dbReference>
<dbReference type="CDD" id="cd06263">
    <property type="entry name" value="MAM"/>
    <property type="match status" value="13"/>
</dbReference>
<feature type="domain" description="MAM" evidence="4">
    <location>
        <begin position="1085"/>
        <end position="1247"/>
    </location>
</feature>
<dbReference type="SUPFAM" id="SSF57424">
    <property type="entry name" value="LDL receptor-like module"/>
    <property type="match status" value="2"/>
</dbReference>
<gene>
    <name evidence="6" type="primary">LOC118478318</name>
</gene>
<feature type="domain" description="MAM" evidence="4">
    <location>
        <begin position="2376"/>
        <end position="2542"/>
    </location>
</feature>
<dbReference type="Pfam" id="PF00057">
    <property type="entry name" value="Ldl_recept_a"/>
    <property type="match status" value="2"/>
</dbReference>
<organism evidence="5 6">
    <name type="scientific">Aplysia californica</name>
    <name type="common">California sea hare</name>
    <dbReference type="NCBI Taxonomy" id="6500"/>
    <lineage>
        <taxon>Eukaryota</taxon>
        <taxon>Metazoa</taxon>
        <taxon>Spiralia</taxon>
        <taxon>Lophotrochozoa</taxon>
        <taxon>Mollusca</taxon>
        <taxon>Gastropoda</taxon>
        <taxon>Heterobranchia</taxon>
        <taxon>Euthyneura</taxon>
        <taxon>Tectipleura</taxon>
        <taxon>Aplysiida</taxon>
        <taxon>Aplysioidea</taxon>
        <taxon>Aplysiidae</taxon>
        <taxon>Aplysia</taxon>
    </lineage>
</organism>
<dbReference type="PRINTS" id="PR00261">
    <property type="entry name" value="LDLRECEPTOR"/>
</dbReference>
<name>A0ABM1VYX8_APLCA</name>
<dbReference type="InterPro" id="IPR036055">
    <property type="entry name" value="LDL_receptor-like_sf"/>
</dbReference>
<proteinExistence type="predicted"/>
<feature type="domain" description="MAM" evidence="4">
    <location>
        <begin position="1964"/>
        <end position="2110"/>
    </location>
</feature>
<dbReference type="Gene3D" id="2.60.120.200">
    <property type="match status" value="16"/>
</dbReference>
<feature type="domain" description="MAM" evidence="4">
    <location>
        <begin position="563"/>
        <end position="733"/>
    </location>
</feature>
<protein>
    <submittedName>
        <fullName evidence="6">MAM and LDL-receptor class A domain-containing protein 1-like</fullName>
    </submittedName>
</protein>
<dbReference type="Gene3D" id="4.10.400.10">
    <property type="entry name" value="Low-density Lipoprotein Receptor"/>
    <property type="match status" value="2"/>
</dbReference>
<reference evidence="6" key="1">
    <citation type="submission" date="2025-08" db="UniProtKB">
        <authorList>
            <consortium name="RefSeq"/>
        </authorList>
    </citation>
    <scope>IDENTIFICATION</scope>
</reference>
<dbReference type="PROSITE" id="PS01209">
    <property type="entry name" value="LDLRA_1"/>
    <property type="match status" value="1"/>
</dbReference>
<dbReference type="InterPro" id="IPR023415">
    <property type="entry name" value="LDLR_class-A_CS"/>
</dbReference>
<dbReference type="InterPro" id="IPR051560">
    <property type="entry name" value="MAM_domain-containing"/>
</dbReference>
<sequence>MIVGQFGTTYQGSVDIDDISFSKLPCSEPDLSLTSGCDFELGTCGFNQSTTDDFDWTRSNGGTGSYGTGPNQDHTYGTYSGHFLYIEASNRSPNDTAVLSSPQIRLSTTSCLSFYYHMYGSTMGTLQVYKRNGVNRYQVFQRNGDQGNMWVRAEVPLRHYSYASQTINFDFVGIVGSSYKGDIAIDDISLNTGSCPTRGACNFERGLCSWLNVNGYGSTKHDDFDWTLTQGGGPALTIVDNTMGSKYGHFIMATVGPLRNRGQSALVESPTFSANKVRCLHFHYLLKDPSVGSLTVWLADGHGADSYKGTPLWMQSGPKGSSWLPGRVKLNSSLSYHLFFEAVLGNGGTIGVDDVMITDDDCSLVPVNALPSLQPTTTTAPVTATPASPTFSPSPYDCDFENDICTWTKDSTADSNWIRAQGPTGSTGTGPTVDHTKGNRQGWYMYMEASTMSPNETSRLLSHSIGAGPRCLHFYYNMYGFYINKLNVYIQQNNNKKLVFNRQGNQGPSWKSASVQINPTGQYKIVFEAVRGMSYEGDIAIDDIAVPSGPCPGTGISPDSGKITCTFENSDPAKSLCGYTQDKSDVFDWGVHSGSTGSAQTGPYTDHTYGSLNGHYIFIESSSPRKQNDTARLISPTYSQSSSNQHCLSFYYHMYGVDIGTLNVYQVKSGASNNLGSPRWSFSYDIGRGWRKAEVTLDLDGSYQVVFEGVVGSSFRSDIGVDDISLTSGACSNTLQCQFTSDTCLWTNTYDSSDDFDWIRQHGSTFSSLTGPSFDHTSQNSQGSYMFIETSSTKQGDRARLVSQVMRPVHGGDHCFKFWYHMYGSSIGTLRALVMHNASYDVISSEVTVWELSGGSGNQWLQGQANISKSLTLEPWMIILEGVAGSSYQGDIAIDDTEIISGTCKTKPADAEPVVDAHKSVNCDFENGTTCGWTPHGYGSSKWEVKRGATGSIGTGPSKDHTVDATNQGKYIYVEASTGSAGDYAVLTSPVLPATSTSPRCFTFWYHMYGPDIGSLQVLSSAGKANSIIWQKEHTQGNKWIRASLTLHSTHDFQLYLKAVRGNGYLGDIAVDDIFLDSKPCPHKAVCDFEDDWCGYVQEKNDNFDWTRYRSSTSSVGTGPAGDHTLDSGNGYYVYIEASTPQRPGDKARIVSPTYPGGGDQCLQFYYHMYGTAMGTLTVQARDANQPGQGSTIWSQNYDMGNYWLKGQAPLKMTNPYQIIFEGVVGANYSSDIAIDDIQISPQPCPNPLSCDFENGPCTFYNRDDDAGDWSLYSPQTKAYNQNVPFADHTTHSDTGYYAVADLKTAKNALLSSDVHPSTAGLCLRFSYSIYQDGDIRVYIETPTKNTSLLQVANPGGRDMTLTWKTAQLDIQSDTPFYLSFEAYSPLGFVAYAAIDDIIALDGLCSAQTTAPPITTPKLPPTIYYFGCNFDYSYHSLCHWSQETSLDDFDWLRQSGQTQSAETGPQNDHTKGTSAGHYMHIDVSGKRANSSAVLNSPYGTYNHPICFSFWYHMHGIHVNRLNLLMKNRSSHATTNIWYKQGEQGVQWQHAYVELPRLYSARLEFEGVAGSSYMGDIALDDFVFYNGRCPATSTCDFENDLCGFSQDLYDDFDWTRKAGSTDSVGTGPSSDHTYGTSIGHYIYIEASSPRRPGEKARILSPVYPATDGRCLRYWYHMYGQSIDTLAIYLRNHEAQEIDLDSKSGNLGDQWNYGQIDLQSISSFQIIFEATVGTTDFSDIAIDDIELTDSPCLDLLDCDFEKDLCAWTQNQQDDLDWELNSGKTNSLYTGPAADHTIGSQAGQYIYLESSSPASPGDVAVLDSQDLFLAMKSVGNLYCLSLWYNMNGQDIGYLNVTSTTLITNKTQTLFSLYGHQSPLWRQTKIDFRAPSELFKLSLIASVGNGYNSDIAIDDIHLYGEACNRIQNGQPQEYFYCQGTRNETIFYNKTCNFIPDCVTTKEDEKNCGNCTFENDDLCGTWIDISSGDLQWESATSTLGAGHYLSVKADYDTHSNEAVLISSFAFGPSPVTCQIQFSYLMSGAGIGYLKLVIREGQEDTVLSQMFSSSGTHWQTSIVDLGRIAVPFHVLFEASKSSSVAGTLGIDNISFINCEYPPKRTTCQPDEMQCKRGSCVKTSAVCDFSDDCGDGTDEASCGAYPLRSNFEYSFGQWTQDDTDDFDWTRQRGATSSSDTGPSRDHTRGTVRGYYVYIESSLPQVSGDKARLVSPVLTSGLNGRRAVSDCQIRFFYHMYGRSAGSLNVYTRTAINGSLTSVFSKSGNMGDKWIRTDIPLTETSDFQILIEATVGSAYSGDIAVDDISLTPSCKLSSNALPTAAPMPATTTRKPGSNFVCGDGQPIAQTLVCDFNPDCKDGSDEANCGTCTFESGLCGWNDRSDGMFAWVNATAASATGTMPRVDSTFPGISKGHYMSLTGGTGTDRDPATLASPVLHNTSSSCQMSFNYFVAKTSHSAILHVRLQNSSNIGTRRFSTLWSSAYANTDGQWKSKTVDLGQLPPGYVVLITALPSRSGTPPAVAIDDIVFKNCHPSSTVPPNSTVDCTFSSRDMCGYVQSHTDDFDWTLSTGITGSVGTGPSGDHTTGTGNYLYIETSAPQSPGDRAVILSSLQPVTAAPSCLEFWYHMFGPDIETLNVYLVTGGGANYSRIWTRSSTQGNVWKFGEARVESTESYQIAFEGVVGRSFRGDIAIDDFHLRIGKCPRRPTCDFEIDTCGYTQLTADVFDWTRFANKTNSVGTGPSADHTTNNGYGKSSPKFLMLLFSLS</sequence>
<evidence type="ECO:0000313" key="5">
    <source>
        <dbReference type="Proteomes" id="UP000694888"/>
    </source>
</evidence>
<comment type="caution">
    <text evidence="2">Lacks conserved residue(s) required for the propagation of feature annotation.</text>
</comment>
<evidence type="ECO:0000256" key="3">
    <source>
        <dbReference type="SAM" id="MobiDB-lite"/>
    </source>
</evidence>
<feature type="domain" description="MAM" evidence="4">
    <location>
        <begin position="2134"/>
        <end position="2323"/>
    </location>
</feature>
<feature type="domain" description="MAM" evidence="4">
    <location>
        <begin position="2552"/>
        <end position="2713"/>
    </location>
</feature>
<feature type="domain" description="MAM" evidence="4">
    <location>
        <begin position="735"/>
        <end position="906"/>
    </location>
</feature>
<feature type="domain" description="MAM" evidence="4">
    <location>
        <begin position="35"/>
        <end position="197"/>
    </location>
</feature>
<dbReference type="SUPFAM" id="SSF49899">
    <property type="entry name" value="Concanavalin A-like lectins/glucanases"/>
    <property type="match status" value="16"/>
</dbReference>
<keyword evidence="1 2" id="KW-1015">Disulfide bond</keyword>
<feature type="domain" description="MAM" evidence="4">
    <location>
        <begin position="1249"/>
        <end position="1407"/>
    </location>
</feature>
<dbReference type="Proteomes" id="UP000694888">
    <property type="component" value="Unplaced"/>
</dbReference>
<feature type="disulfide bond" evidence="2">
    <location>
        <begin position="2136"/>
        <end position="2151"/>
    </location>
</feature>
<evidence type="ECO:0000259" key="4">
    <source>
        <dbReference type="PROSITE" id="PS50060"/>
    </source>
</evidence>
<feature type="domain" description="MAM" evidence="4">
    <location>
        <begin position="921"/>
        <end position="1083"/>
    </location>
</feature>
<feature type="domain" description="MAM" evidence="4">
    <location>
        <begin position="1754"/>
        <end position="1921"/>
    </location>
</feature>
<feature type="domain" description="MAM" evidence="4">
    <location>
        <begin position="1592"/>
        <end position="1752"/>
    </location>
</feature>
<feature type="domain" description="MAM" evidence="4">
    <location>
        <begin position="396"/>
        <end position="553"/>
    </location>
</feature>
<dbReference type="InterPro" id="IPR013320">
    <property type="entry name" value="ConA-like_dom_sf"/>
</dbReference>
<dbReference type="PROSITE" id="PS50068">
    <property type="entry name" value="LDLRA_2"/>
    <property type="match status" value="2"/>
</dbReference>
<dbReference type="GeneID" id="118478318"/>
<dbReference type="PRINTS" id="PR00020">
    <property type="entry name" value="MAMDOMAIN"/>
</dbReference>
<accession>A0ABM1VYX8</accession>
<dbReference type="Pfam" id="PF00629">
    <property type="entry name" value="MAM"/>
    <property type="match status" value="15"/>
</dbReference>
<feature type="disulfide bond" evidence="2">
    <location>
        <begin position="2124"/>
        <end position="2142"/>
    </location>
</feature>